<feature type="compositionally biased region" description="Polar residues" evidence="12">
    <location>
        <begin position="1310"/>
        <end position="1319"/>
    </location>
</feature>
<evidence type="ECO:0000313" key="14">
    <source>
        <dbReference type="EMBL" id="KAL0902382.1"/>
    </source>
</evidence>
<dbReference type="SUPFAM" id="SSF54236">
    <property type="entry name" value="Ubiquitin-like"/>
    <property type="match status" value="1"/>
</dbReference>
<feature type="region of interest" description="Disordered" evidence="12">
    <location>
        <begin position="498"/>
        <end position="528"/>
    </location>
</feature>
<evidence type="ECO:0000313" key="15">
    <source>
        <dbReference type="Proteomes" id="UP001549920"/>
    </source>
</evidence>
<feature type="compositionally biased region" description="Basic and acidic residues" evidence="12">
    <location>
        <begin position="816"/>
        <end position="825"/>
    </location>
</feature>
<evidence type="ECO:0000256" key="8">
    <source>
        <dbReference type="ARBA" id="ARBA00022853"/>
    </source>
</evidence>
<dbReference type="Pfam" id="PF00240">
    <property type="entry name" value="ubiquitin"/>
    <property type="match status" value="1"/>
</dbReference>
<evidence type="ECO:0000256" key="12">
    <source>
        <dbReference type="SAM" id="MobiDB-lite"/>
    </source>
</evidence>
<evidence type="ECO:0000256" key="5">
    <source>
        <dbReference type="ARBA" id="ARBA00022490"/>
    </source>
</evidence>
<reference evidence="14 15" key="1">
    <citation type="submission" date="2024-06" db="EMBL/GenBank/DDBJ databases">
        <title>A chromosome-level genome assembly of beet webworm, Loxostege sticticalis.</title>
        <authorList>
            <person name="Zhang Y."/>
        </authorList>
    </citation>
    <scope>NUCLEOTIDE SEQUENCE [LARGE SCALE GENOMIC DNA]</scope>
    <source>
        <strain evidence="14">AQ026</strain>
        <tissue evidence="14">Whole body</tissue>
    </source>
</reference>
<feature type="region of interest" description="Disordered" evidence="12">
    <location>
        <begin position="547"/>
        <end position="603"/>
    </location>
</feature>
<dbReference type="InterPro" id="IPR000626">
    <property type="entry name" value="Ubiquitin-like_dom"/>
</dbReference>
<proteinExistence type="predicted"/>
<dbReference type="Gene3D" id="3.10.20.90">
    <property type="entry name" value="Phosphatidylinositol 3-kinase Catalytic Subunit, Chain A, domain 1"/>
    <property type="match status" value="1"/>
</dbReference>
<protein>
    <recommendedName>
        <fullName evidence="11">BCL2-associated athanogene 6</fullName>
    </recommendedName>
</protein>
<feature type="compositionally biased region" description="Gly residues" evidence="12">
    <location>
        <begin position="585"/>
        <end position="603"/>
    </location>
</feature>
<feature type="compositionally biased region" description="Low complexity" evidence="12">
    <location>
        <begin position="708"/>
        <end position="756"/>
    </location>
</feature>
<evidence type="ECO:0000256" key="10">
    <source>
        <dbReference type="ARBA" id="ARBA00023242"/>
    </source>
</evidence>
<feature type="compositionally biased region" description="Polar residues" evidence="12">
    <location>
        <begin position="1201"/>
        <end position="1215"/>
    </location>
</feature>
<keyword evidence="15" id="KW-1185">Reference proteome</keyword>
<dbReference type="EMBL" id="JBEUOH010000001">
    <property type="protein sequence ID" value="KAL0902382.1"/>
    <property type="molecule type" value="Genomic_DNA"/>
</dbReference>
<keyword evidence="5" id="KW-0963">Cytoplasm</keyword>
<accession>A0ABR3IMU4</accession>
<feature type="compositionally biased region" description="Acidic residues" evidence="12">
    <location>
        <begin position="548"/>
        <end position="571"/>
    </location>
</feature>
<feature type="compositionally biased region" description="Low complexity" evidence="12">
    <location>
        <begin position="1132"/>
        <end position="1153"/>
    </location>
</feature>
<dbReference type="SMART" id="SM00213">
    <property type="entry name" value="UBQ"/>
    <property type="match status" value="1"/>
</dbReference>
<dbReference type="Proteomes" id="UP001549920">
    <property type="component" value="Unassembled WGS sequence"/>
</dbReference>
<feature type="region of interest" description="Disordered" evidence="12">
    <location>
        <begin position="169"/>
        <end position="234"/>
    </location>
</feature>
<dbReference type="PANTHER" id="PTHR15204:SF0">
    <property type="entry name" value="LARGE PROLINE-RICH PROTEIN BAG6"/>
    <property type="match status" value="1"/>
</dbReference>
<keyword evidence="9" id="KW-0143">Chaperone</keyword>
<evidence type="ECO:0000256" key="9">
    <source>
        <dbReference type="ARBA" id="ARBA00023186"/>
    </source>
</evidence>
<gene>
    <name evidence="14" type="ORF">ABMA27_000266</name>
</gene>
<feature type="region of interest" description="Disordered" evidence="12">
    <location>
        <begin position="1201"/>
        <end position="1233"/>
    </location>
</feature>
<evidence type="ECO:0000256" key="6">
    <source>
        <dbReference type="ARBA" id="ARBA00022525"/>
    </source>
</evidence>
<feature type="region of interest" description="Disordered" evidence="12">
    <location>
        <begin position="344"/>
        <end position="388"/>
    </location>
</feature>
<keyword evidence="7" id="KW-0053">Apoptosis</keyword>
<feature type="compositionally biased region" description="Basic residues" evidence="12">
    <location>
        <begin position="220"/>
        <end position="234"/>
    </location>
</feature>
<feature type="region of interest" description="Disordered" evidence="12">
    <location>
        <begin position="1065"/>
        <end position="1180"/>
    </location>
</feature>
<evidence type="ECO:0000256" key="3">
    <source>
        <dbReference type="ARBA" id="ARBA00004550"/>
    </source>
</evidence>
<dbReference type="InterPro" id="IPR029071">
    <property type="entry name" value="Ubiquitin-like_domsf"/>
</dbReference>
<evidence type="ECO:0000256" key="11">
    <source>
        <dbReference type="ARBA" id="ARBA00030033"/>
    </source>
</evidence>
<feature type="domain" description="Ubiquitin-like" evidence="13">
    <location>
        <begin position="2"/>
        <end position="62"/>
    </location>
</feature>
<feature type="region of interest" description="Disordered" evidence="12">
    <location>
        <begin position="708"/>
        <end position="761"/>
    </location>
</feature>
<keyword evidence="6" id="KW-0964">Secreted</keyword>
<keyword evidence="10" id="KW-0539">Nucleus</keyword>
<evidence type="ECO:0000256" key="7">
    <source>
        <dbReference type="ARBA" id="ARBA00022703"/>
    </source>
</evidence>
<evidence type="ECO:0000256" key="4">
    <source>
        <dbReference type="ARBA" id="ARBA00022448"/>
    </source>
</evidence>
<evidence type="ECO:0000256" key="1">
    <source>
        <dbReference type="ARBA" id="ARBA00004123"/>
    </source>
</evidence>
<feature type="compositionally biased region" description="Polar residues" evidence="12">
    <location>
        <begin position="1169"/>
        <end position="1178"/>
    </location>
</feature>
<comment type="subcellular location">
    <subcellularLocation>
        <location evidence="2">Cytoplasm</location>
        <location evidence="2">Cytosol</location>
    </subcellularLocation>
    <subcellularLocation>
        <location evidence="1">Nucleus</location>
    </subcellularLocation>
    <subcellularLocation>
        <location evidence="3">Secreted</location>
        <location evidence="3">Extracellular exosome</location>
    </subcellularLocation>
</comment>
<dbReference type="PANTHER" id="PTHR15204">
    <property type="entry name" value="LARGE PROLINE-RICH PROTEIN BAG6"/>
    <property type="match status" value="1"/>
</dbReference>
<evidence type="ECO:0000256" key="2">
    <source>
        <dbReference type="ARBA" id="ARBA00004514"/>
    </source>
</evidence>
<feature type="region of interest" description="Disordered" evidence="12">
    <location>
        <begin position="803"/>
        <end position="829"/>
    </location>
</feature>
<keyword evidence="4" id="KW-0813">Transport</keyword>
<keyword evidence="8" id="KW-0156">Chromatin regulator</keyword>
<feature type="compositionally biased region" description="Low complexity" evidence="12">
    <location>
        <begin position="358"/>
        <end position="369"/>
    </location>
</feature>
<evidence type="ECO:0000259" key="13">
    <source>
        <dbReference type="PROSITE" id="PS50053"/>
    </source>
</evidence>
<sequence length="1319" mass="144099">MIEFTIKTLDSTNHRFTVEDETTVEQLKEKVREQMGIETGLQRLIFCGRVLQDEKKLSDYDVHGKVVHLVQRAPPGPETRSSSAPRYSSRSGRQFHSNGTFNGPAEDGETLPFHHEMRRLMNLAATPDFVLDHHQQMSLSPTAGRMETARRLIAEIKSTLGCLRAHIAGEEVSGEQPTGEAPVEPMDSEPTPRAPPEEREPQFDESGEEITGDPAARPQSARRRVARTMRTRHTQPRHLAQLIDELDDLNEQFAPHRANYTRLLRSANDPQPPSYTDDERQQHQRTVEMVTDLMHSFSHAYHALSDIMFTVGNPRLSAEAAVTRHLIPMQAHINVISAAPVSRRNQQGNATGGGASAGGASATQTSGANDAAGGAQPNRGNAPDLENLFRGMGPGGLGGVEVVMSMEEIPSVALGNLGNLASGNAGLNNMNQPAAGQQGQDGGVYFAPMAAFASGSPPDANMLQNILQHLIRQGLVPGLNEGVTLQPSQIPQQFHQFLNIPPQPQNSTNQSDANPPASPGPPTTHAETQTNMQGIDSVLVIPGHNDELLDDEDEDEDGQEQAEQSQDEPMQEQEVRQDQMRGQGQTPGQGQGFGQGRVSGQGHVLGQGLEQGQILAQGHVLAQGQPLGQGQIIGNIIGQALPAAQVIGNNQIYGPPQDPFQQTQGSQGWAVPGPARVQALARAQAQAQVQAMAQAQVQAQQQAQAQAQSQTSGETSAPGQTQTAGATQSGAQTQPQTAGQGQTQGPGQAQGQQAGQNNDTQRQPNLHMRRAAFGNRAHSQALALANMFYDRFLQCESPHARRRLQRRRNQQQQLIEQRDQVRNERASQQNIESLCLRRSQIRPTHMCTIMTLLNGESSPQAYLNAFMIAVSRQLYMNELLHASNGMPALVPHEFQSLRMLVRNYVNELITASGTSESDHAFQGVADYLVEQYAGFINSMNNITTMHPDMDPLESIRAFVRARLPAFIASVMCDSNTDLFVARFYSMFLRLFTDLCALVYHMCAQGEAGLRRLFRMFLDHLVESFDEYSRAAILTVGMDNIVGVLPNVASQVENIQQFVRRLDGVMPNLPPRQVATPMEVTPAPRDEQMQTTPPTTPAAPAAPEAESAAHEEPPALESVPRHINITNPRKHASNNAPANRASSSSSSDQSGGSSPTPPASRVAQPEPENTRGSSNSDTNIRFVPPVMILQHWGEEWVPVFTRDQQSQNSPQHQSRTMEPYSDGYLTGMPSRKRRCVRQARPPTTLDGFMNESVHEATERNGTDNGAIRAAFREHMRGLARARASSSDDYDPLRYASAARFLQPRPNKNDNPEGSNKENGV</sequence>
<name>A0ABR3IMU4_LOXSC</name>
<feature type="region of interest" description="Disordered" evidence="12">
    <location>
        <begin position="1296"/>
        <end position="1319"/>
    </location>
</feature>
<feature type="region of interest" description="Disordered" evidence="12">
    <location>
        <begin position="71"/>
        <end position="110"/>
    </location>
</feature>
<dbReference type="InterPro" id="IPR021925">
    <property type="entry name" value="BAG6"/>
</dbReference>
<dbReference type="PROSITE" id="PS50053">
    <property type="entry name" value="UBIQUITIN_2"/>
    <property type="match status" value="1"/>
</dbReference>
<dbReference type="CDD" id="cd01809">
    <property type="entry name" value="Ubl_BAG6"/>
    <property type="match status" value="1"/>
</dbReference>
<feature type="compositionally biased region" description="Low complexity" evidence="12">
    <location>
        <begin position="80"/>
        <end position="92"/>
    </location>
</feature>
<comment type="caution">
    <text evidence="14">The sequence shown here is derived from an EMBL/GenBank/DDBJ whole genome shotgun (WGS) entry which is preliminary data.</text>
</comment>
<dbReference type="Pfam" id="PF12057">
    <property type="entry name" value="BAG6"/>
    <property type="match status" value="1"/>
</dbReference>
<organism evidence="14 15">
    <name type="scientific">Loxostege sticticalis</name>
    <name type="common">Beet webworm moth</name>
    <dbReference type="NCBI Taxonomy" id="481309"/>
    <lineage>
        <taxon>Eukaryota</taxon>
        <taxon>Metazoa</taxon>
        <taxon>Ecdysozoa</taxon>
        <taxon>Arthropoda</taxon>
        <taxon>Hexapoda</taxon>
        <taxon>Insecta</taxon>
        <taxon>Pterygota</taxon>
        <taxon>Neoptera</taxon>
        <taxon>Endopterygota</taxon>
        <taxon>Lepidoptera</taxon>
        <taxon>Glossata</taxon>
        <taxon>Ditrysia</taxon>
        <taxon>Pyraloidea</taxon>
        <taxon>Crambidae</taxon>
        <taxon>Pyraustinae</taxon>
        <taxon>Loxostege</taxon>
    </lineage>
</organism>